<accession>A0A9E7PRF8</accession>
<dbReference type="Pfam" id="PF14251">
    <property type="entry name" value="PterinBD-DUF4346"/>
    <property type="match status" value="1"/>
</dbReference>
<dbReference type="NCBIfam" id="TIGR00284">
    <property type="entry name" value="dihydropteroate synthase-like protein"/>
    <property type="match status" value="1"/>
</dbReference>
<dbReference type="AlphaFoldDB" id="A0A9E7PRF8"/>
<dbReference type="InterPro" id="IPR000489">
    <property type="entry name" value="Pterin-binding_dom"/>
</dbReference>
<feature type="domain" description="Pterin-binding" evidence="1">
    <location>
        <begin position="88"/>
        <end position="358"/>
    </location>
</feature>
<protein>
    <submittedName>
        <fullName evidence="2">Dihydropteroate synthase-like protein</fullName>
    </submittedName>
</protein>
<name>A0A9E7PRF8_9EURY</name>
<gene>
    <name evidence="2" type="ORF">L6E24_05830</name>
</gene>
<proteinExistence type="predicted"/>
<dbReference type="KEGG" id="mend:L6E24_05830"/>
<dbReference type="PROSITE" id="PS50972">
    <property type="entry name" value="PTERIN_BINDING"/>
    <property type="match status" value="1"/>
</dbReference>
<organism evidence="2 3">
    <name type="scientific">Methanoplanus endosymbiosus</name>
    <dbReference type="NCBI Taxonomy" id="33865"/>
    <lineage>
        <taxon>Archaea</taxon>
        <taxon>Methanobacteriati</taxon>
        <taxon>Methanobacteriota</taxon>
        <taxon>Stenosarchaea group</taxon>
        <taxon>Methanomicrobia</taxon>
        <taxon>Methanomicrobiales</taxon>
        <taxon>Methanomicrobiaceae</taxon>
        <taxon>Methanoplanus</taxon>
    </lineage>
</organism>
<dbReference type="RefSeq" id="WP_257743773.1">
    <property type="nucleotide sequence ID" value="NZ_CP096115.1"/>
</dbReference>
<dbReference type="InterPro" id="IPR011005">
    <property type="entry name" value="Dihydropteroate_synth-like_sf"/>
</dbReference>
<dbReference type="InterPro" id="IPR025595">
    <property type="entry name" value="PterinBD-DUF4346"/>
</dbReference>
<dbReference type="Gene3D" id="3.20.20.20">
    <property type="entry name" value="Dihydropteroate synthase-like"/>
    <property type="match status" value="1"/>
</dbReference>
<sequence>MRILLPTGEAAYDTVMKASEGFDVDVRVTGKIASFLTPSKLEKLIRTGDYGMVIISGMCTADFSGIYERTGVPVYLGPRHAADLGMVLSMIGNIELSTKIPADEIISSSRKQEAYSKLETLESAANCDFTVNGLKIGGSSRIKVLAEIMDAHKNPVLISAVLRYHRSGADIIDLGFGFDATPEDVRRTFELVRKCGIPVICAADTQDPALIRAALPYADIILSLQEKNIPLVAEEVAKSGVAAVVVPGEKSLPENIRSARNFGIENIIADPLLQPAGSGLLESLGDIAAYNRSEEGRCPLFFGAGNVTELIDADSIGVNALLSSLAMEAKAAIVFTSEHSDKTAGSVSEMRRAVEMMHLASDRPYPKDLGVDLFCIKEKRKRREPEPEYSSIKEADKMPDNVTFDPCGNFRIGIVDGRIIAVNDGAAVTGDRWEDVFYEIIKSGKVSLLDHAAYLGKELYKAELALRFGRSFEQDGHF</sequence>
<evidence type="ECO:0000313" key="2">
    <source>
        <dbReference type="EMBL" id="UUX93636.1"/>
    </source>
</evidence>
<dbReference type="GO" id="GO:0042558">
    <property type="term" value="P:pteridine-containing compound metabolic process"/>
    <property type="evidence" value="ECO:0007669"/>
    <property type="project" value="InterPro"/>
</dbReference>
<reference evidence="2" key="1">
    <citation type="submission" date="2022-04" db="EMBL/GenBank/DDBJ databases">
        <title>Complete genome of Methanoplanus endosymbiosus DSM 3599.</title>
        <authorList>
            <person name="Chen S.-C."/>
            <person name="You Y.-T."/>
            <person name="Zhou Y.-Z."/>
            <person name="Lai M.-C."/>
        </authorList>
    </citation>
    <scope>NUCLEOTIDE SEQUENCE</scope>
    <source>
        <strain evidence="2">DSM 3599</strain>
    </source>
</reference>
<evidence type="ECO:0000259" key="1">
    <source>
        <dbReference type="PROSITE" id="PS50972"/>
    </source>
</evidence>
<dbReference type="InterPro" id="IPR005236">
    <property type="entry name" value="Dihydropt_synth"/>
</dbReference>
<evidence type="ECO:0000313" key="3">
    <source>
        <dbReference type="Proteomes" id="UP001060368"/>
    </source>
</evidence>
<dbReference type="SUPFAM" id="SSF51717">
    <property type="entry name" value="Dihydropteroate synthetase-like"/>
    <property type="match status" value="1"/>
</dbReference>
<dbReference type="GeneID" id="74307198"/>
<dbReference type="EMBL" id="CP096115">
    <property type="protein sequence ID" value="UUX93636.1"/>
    <property type="molecule type" value="Genomic_DNA"/>
</dbReference>
<keyword evidence="3" id="KW-1185">Reference proteome</keyword>
<dbReference type="Proteomes" id="UP001060368">
    <property type="component" value="Chromosome"/>
</dbReference>